<evidence type="ECO:0000256" key="3">
    <source>
        <dbReference type="ARBA" id="ARBA00012438"/>
    </source>
</evidence>
<dbReference type="Gene3D" id="3.30.565.10">
    <property type="entry name" value="Histidine kinase-like ATPase, C-terminal domain"/>
    <property type="match status" value="1"/>
</dbReference>
<feature type="region of interest" description="Disordered" evidence="10">
    <location>
        <begin position="1"/>
        <end position="24"/>
    </location>
</feature>
<dbReference type="SUPFAM" id="SSF47384">
    <property type="entry name" value="Homodimeric domain of signal transducing histidine kinase"/>
    <property type="match status" value="1"/>
</dbReference>
<evidence type="ECO:0000256" key="4">
    <source>
        <dbReference type="ARBA" id="ARBA00022553"/>
    </source>
</evidence>
<comment type="subcellular location">
    <subcellularLocation>
        <location evidence="2">Cell membrane</location>
    </subcellularLocation>
</comment>
<dbReference type="SUPFAM" id="SSF52172">
    <property type="entry name" value="CheY-like"/>
    <property type="match status" value="1"/>
</dbReference>
<dbReference type="SMART" id="SM00387">
    <property type="entry name" value="HATPase_c"/>
    <property type="match status" value="1"/>
</dbReference>
<dbReference type="InterPro" id="IPR011006">
    <property type="entry name" value="CheY-like_superfamily"/>
</dbReference>
<keyword evidence="4 8" id="KW-0597">Phosphoprotein</keyword>
<proteinExistence type="predicted"/>
<dbReference type="PRINTS" id="PR00344">
    <property type="entry name" value="BCTRLSENSOR"/>
</dbReference>
<dbReference type="PROSITE" id="PS50110">
    <property type="entry name" value="RESPONSE_REGULATORY"/>
    <property type="match status" value="1"/>
</dbReference>
<feature type="coiled-coil region" evidence="9">
    <location>
        <begin position="169"/>
        <end position="231"/>
    </location>
</feature>
<accession>A0ABX8QWB2</accession>
<gene>
    <name evidence="13" type="ORF">AGRA3207_004239</name>
</gene>
<dbReference type="Gene3D" id="3.40.50.2300">
    <property type="match status" value="1"/>
</dbReference>
<evidence type="ECO:0000256" key="9">
    <source>
        <dbReference type="SAM" id="Coils"/>
    </source>
</evidence>
<evidence type="ECO:0000256" key="6">
    <source>
        <dbReference type="ARBA" id="ARBA00022777"/>
    </source>
</evidence>
<keyword evidence="7" id="KW-0902">Two-component regulatory system</keyword>
<evidence type="ECO:0000259" key="11">
    <source>
        <dbReference type="PROSITE" id="PS50109"/>
    </source>
</evidence>
<dbReference type="Gene3D" id="1.10.287.130">
    <property type="match status" value="1"/>
</dbReference>
<dbReference type="CDD" id="cd00156">
    <property type="entry name" value="REC"/>
    <property type="match status" value="1"/>
</dbReference>
<dbReference type="Pfam" id="PF00512">
    <property type="entry name" value="HisKA"/>
    <property type="match status" value="1"/>
</dbReference>
<feature type="domain" description="Response regulatory" evidence="12">
    <location>
        <begin position="477"/>
        <end position="587"/>
    </location>
</feature>
<dbReference type="InterPro" id="IPR005467">
    <property type="entry name" value="His_kinase_dom"/>
</dbReference>
<dbReference type="InterPro" id="IPR004358">
    <property type="entry name" value="Sig_transdc_His_kin-like_C"/>
</dbReference>
<dbReference type="InterPro" id="IPR003594">
    <property type="entry name" value="HATPase_dom"/>
</dbReference>
<name>A0ABX8QWB2_9ACTN</name>
<dbReference type="InterPro" id="IPR036097">
    <property type="entry name" value="HisK_dim/P_sf"/>
</dbReference>
<evidence type="ECO:0000313" key="13">
    <source>
        <dbReference type="EMBL" id="QXJ23121.1"/>
    </source>
</evidence>
<dbReference type="PROSITE" id="PS50109">
    <property type="entry name" value="HIS_KIN"/>
    <property type="match status" value="1"/>
</dbReference>
<dbReference type="PANTHER" id="PTHR43047">
    <property type="entry name" value="TWO-COMPONENT HISTIDINE PROTEIN KINASE"/>
    <property type="match status" value="1"/>
</dbReference>
<protein>
    <recommendedName>
        <fullName evidence="3">histidine kinase</fullName>
        <ecNumber evidence="3">2.7.13.3</ecNumber>
    </recommendedName>
</protein>
<dbReference type="SMART" id="SM00388">
    <property type="entry name" value="HisKA"/>
    <property type="match status" value="1"/>
</dbReference>
<sequence>MPGCATTTPRSSRSGPGERPVERELRRFEIRDPEDVSTVRRAGREAAAALGFDASDQVRMGTAVSEVGRELTAAVVPVAVRFLVVTVPSPTLVAEFAFGSPAGGRRAGEGTAAAGRLVDSVEEAEEDDGGRRTVVRLRKRLRADLPAPAEDALNAVQARLTELMPISAAEELRAQNAELIEALDDVRRRREELHVLNAELEETNRGVLALYNQLSNELEETNRGVVALYAELDDKSEQLRELGEARTRFWSNVSHELRTPVNSVIGLARLLLDGSADPLSDEQHHQVELIADSGQTLLGLVNELLDFAKAERGALVPKPAETDPRTVLDEVAAQLGPAAAQAGVTLDIALPPDPVRLTTDPDMLTRILRNLIGNALRFTTEGEVRVTVESVDSELVVHVADTGVGIAPEHQQRVFEEFYQTPGTQGGTGLGLPYALRLAKLLGGDLALRSTLGEGTTVTLRLPAGQAPVRRELNVGHVLIVDDEEDGRNALRDLLAGSASRVSEASGGRAALARVEADPPDVVLLDLRMPETDGLYVLDRLPPRIPVVLLTDVDLRVLGDPRADRADATVDKARLDRDALSEAVHQAVESARGTDGH</sequence>
<dbReference type="EC" id="2.7.13.3" evidence="3"/>
<dbReference type="CDD" id="cd00082">
    <property type="entry name" value="HisKA"/>
    <property type="match status" value="1"/>
</dbReference>
<dbReference type="SUPFAM" id="SSF55874">
    <property type="entry name" value="ATPase domain of HSP90 chaperone/DNA topoisomerase II/histidine kinase"/>
    <property type="match status" value="1"/>
</dbReference>
<dbReference type="SMART" id="SM00448">
    <property type="entry name" value="REC"/>
    <property type="match status" value="1"/>
</dbReference>
<feature type="modified residue" description="4-aspartylphosphate" evidence="8">
    <location>
        <position position="526"/>
    </location>
</feature>
<dbReference type="Pfam" id="PF02518">
    <property type="entry name" value="HATPase_c"/>
    <property type="match status" value="1"/>
</dbReference>
<evidence type="ECO:0000256" key="5">
    <source>
        <dbReference type="ARBA" id="ARBA00022679"/>
    </source>
</evidence>
<evidence type="ECO:0000256" key="7">
    <source>
        <dbReference type="ARBA" id="ARBA00023012"/>
    </source>
</evidence>
<dbReference type="Pfam" id="PF00072">
    <property type="entry name" value="Response_reg"/>
    <property type="match status" value="1"/>
</dbReference>
<dbReference type="InterPro" id="IPR036890">
    <property type="entry name" value="HATPase_C_sf"/>
</dbReference>
<feature type="compositionally biased region" description="Polar residues" evidence="10">
    <location>
        <begin position="1"/>
        <end position="14"/>
    </location>
</feature>
<dbReference type="InterPro" id="IPR003661">
    <property type="entry name" value="HisK_dim/P_dom"/>
</dbReference>
<evidence type="ECO:0000259" key="12">
    <source>
        <dbReference type="PROSITE" id="PS50110"/>
    </source>
</evidence>
<keyword evidence="6" id="KW-0418">Kinase</keyword>
<evidence type="ECO:0000256" key="2">
    <source>
        <dbReference type="ARBA" id="ARBA00004236"/>
    </source>
</evidence>
<dbReference type="EMBL" id="CP059572">
    <property type="protein sequence ID" value="QXJ23121.1"/>
    <property type="molecule type" value="Genomic_DNA"/>
</dbReference>
<keyword evidence="5" id="KW-0808">Transferase</keyword>
<evidence type="ECO:0000256" key="8">
    <source>
        <dbReference type="PROSITE-ProRule" id="PRU00169"/>
    </source>
</evidence>
<evidence type="ECO:0000256" key="1">
    <source>
        <dbReference type="ARBA" id="ARBA00000085"/>
    </source>
</evidence>
<organism evidence="13 14">
    <name type="scientific">Actinomadura graeca</name>
    <dbReference type="NCBI Taxonomy" id="2750812"/>
    <lineage>
        <taxon>Bacteria</taxon>
        <taxon>Bacillati</taxon>
        <taxon>Actinomycetota</taxon>
        <taxon>Actinomycetes</taxon>
        <taxon>Streptosporangiales</taxon>
        <taxon>Thermomonosporaceae</taxon>
        <taxon>Actinomadura</taxon>
    </lineage>
</organism>
<evidence type="ECO:0000256" key="10">
    <source>
        <dbReference type="SAM" id="MobiDB-lite"/>
    </source>
</evidence>
<evidence type="ECO:0000313" key="14">
    <source>
        <dbReference type="Proteomes" id="UP001049518"/>
    </source>
</evidence>
<dbReference type="InterPro" id="IPR001789">
    <property type="entry name" value="Sig_transdc_resp-reg_receiver"/>
</dbReference>
<keyword evidence="9" id="KW-0175">Coiled coil</keyword>
<dbReference type="Proteomes" id="UP001049518">
    <property type="component" value="Chromosome"/>
</dbReference>
<feature type="domain" description="Histidine kinase" evidence="11">
    <location>
        <begin position="252"/>
        <end position="466"/>
    </location>
</feature>
<reference evidence="13" key="1">
    <citation type="submission" date="2020-07" db="EMBL/GenBank/DDBJ databases">
        <authorList>
            <person name="Tarantini F.S."/>
            <person name="Hong K.W."/>
            <person name="Chan K.G."/>
        </authorList>
    </citation>
    <scope>NUCLEOTIDE SEQUENCE</scope>
    <source>
        <strain evidence="13">32-07</strain>
    </source>
</reference>
<comment type="catalytic activity">
    <reaction evidence="1">
        <text>ATP + protein L-histidine = ADP + protein N-phospho-L-histidine.</text>
        <dbReference type="EC" id="2.7.13.3"/>
    </reaction>
</comment>
<keyword evidence="14" id="KW-1185">Reference proteome</keyword>